<evidence type="ECO:0000256" key="5">
    <source>
        <dbReference type="ARBA" id="ARBA00023004"/>
    </source>
</evidence>
<evidence type="ECO:0000256" key="3">
    <source>
        <dbReference type="ARBA" id="ARBA00022723"/>
    </source>
</evidence>
<dbReference type="InterPro" id="IPR001080">
    <property type="entry name" value="3Fe4S_ferredoxin"/>
</dbReference>
<dbReference type="GO" id="GO:0051538">
    <property type="term" value="F:3 iron, 4 sulfur cluster binding"/>
    <property type="evidence" value="ECO:0007669"/>
    <property type="project" value="UniProtKB-KW"/>
</dbReference>
<protein>
    <recommendedName>
        <fullName evidence="8">Ferredoxin</fullName>
    </recommendedName>
</protein>
<dbReference type="GO" id="GO:0005506">
    <property type="term" value="F:iron ion binding"/>
    <property type="evidence" value="ECO:0007669"/>
    <property type="project" value="UniProtKB-UniRule"/>
</dbReference>
<evidence type="ECO:0000256" key="6">
    <source>
        <dbReference type="ARBA" id="ARBA00023014"/>
    </source>
</evidence>
<reference evidence="10" key="1">
    <citation type="submission" date="2020-11" db="EMBL/GenBank/DDBJ databases">
        <title>Isolation and identification of active actinomycetes.</title>
        <authorList>
            <person name="Yu B."/>
        </authorList>
    </citation>
    <scope>NUCLEOTIDE SEQUENCE</scope>
    <source>
        <strain evidence="10">NEAU-YB345</strain>
    </source>
</reference>
<comment type="caution">
    <text evidence="10">The sequence shown here is derived from an EMBL/GenBank/DDBJ whole genome shotgun (WGS) entry which is preliminary data.</text>
</comment>
<dbReference type="InterPro" id="IPR051269">
    <property type="entry name" value="Fe-S_cluster_ET"/>
</dbReference>
<keyword evidence="4 8" id="KW-0249">Electron transport</keyword>
<keyword evidence="2 8" id="KW-0813">Transport</keyword>
<dbReference type="SUPFAM" id="SSF54862">
    <property type="entry name" value="4Fe-4S ferredoxins"/>
    <property type="match status" value="1"/>
</dbReference>
<evidence type="ECO:0000256" key="4">
    <source>
        <dbReference type="ARBA" id="ARBA00022982"/>
    </source>
</evidence>
<dbReference type="PROSITE" id="PS51379">
    <property type="entry name" value="4FE4S_FER_2"/>
    <property type="match status" value="1"/>
</dbReference>
<proteinExistence type="predicted"/>
<dbReference type="EMBL" id="JADPRT010000017">
    <property type="protein sequence ID" value="MBF9072607.1"/>
    <property type="molecule type" value="Genomic_DNA"/>
</dbReference>
<evidence type="ECO:0000313" key="11">
    <source>
        <dbReference type="Proteomes" id="UP000657385"/>
    </source>
</evidence>
<evidence type="ECO:0000259" key="9">
    <source>
        <dbReference type="PROSITE" id="PS51379"/>
    </source>
</evidence>
<keyword evidence="6 8" id="KW-0411">Iron-sulfur</keyword>
<evidence type="ECO:0000256" key="8">
    <source>
        <dbReference type="RuleBase" id="RU368020"/>
    </source>
</evidence>
<sequence length="65" mass="6796">MRVSVDPDRCCSSGQCVAAVPEVFDQSEDDGVVLLIQPLPPAELQSAVRTAAGICPGRAISVQEL</sequence>
<keyword evidence="3 8" id="KW-0479">Metal-binding</keyword>
<dbReference type="InterPro" id="IPR017896">
    <property type="entry name" value="4Fe4S_Fe-S-bd"/>
</dbReference>
<dbReference type="PRINTS" id="PR00352">
    <property type="entry name" value="3FE4SFRDOXIN"/>
</dbReference>
<name>A0A931BAJ6_9ACTN</name>
<dbReference type="AlphaFoldDB" id="A0A931BAJ6"/>
<keyword evidence="11" id="KW-1185">Reference proteome</keyword>
<comment type="function">
    <text evidence="8">Ferredoxins are iron-sulfur proteins that transfer electrons in a wide variety of metabolic reactions.</text>
</comment>
<dbReference type="GO" id="GO:0009055">
    <property type="term" value="F:electron transfer activity"/>
    <property type="evidence" value="ECO:0007669"/>
    <property type="project" value="UniProtKB-UniRule"/>
</dbReference>
<accession>A0A931BAJ6</accession>
<dbReference type="PANTHER" id="PTHR36923">
    <property type="entry name" value="FERREDOXIN"/>
    <property type="match status" value="1"/>
</dbReference>
<feature type="domain" description="4Fe-4S ferredoxin-type" evidence="9">
    <location>
        <begin position="1"/>
        <end position="29"/>
    </location>
</feature>
<dbReference type="Pfam" id="PF13459">
    <property type="entry name" value="Fer4_15"/>
    <property type="match status" value="1"/>
</dbReference>
<organism evidence="10 11">
    <name type="scientific">Streptacidiphilus fuscans</name>
    <dbReference type="NCBI Taxonomy" id="2789292"/>
    <lineage>
        <taxon>Bacteria</taxon>
        <taxon>Bacillati</taxon>
        <taxon>Actinomycetota</taxon>
        <taxon>Actinomycetes</taxon>
        <taxon>Kitasatosporales</taxon>
        <taxon>Streptomycetaceae</taxon>
        <taxon>Streptacidiphilus</taxon>
    </lineage>
</organism>
<evidence type="ECO:0000313" key="10">
    <source>
        <dbReference type="EMBL" id="MBF9072607.1"/>
    </source>
</evidence>
<keyword evidence="5 8" id="KW-0408">Iron</keyword>
<gene>
    <name evidence="10" type="ORF">I2501_31775</name>
</gene>
<dbReference type="PANTHER" id="PTHR36923:SF3">
    <property type="entry name" value="FERREDOXIN"/>
    <property type="match status" value="1"/>
</dbReference>
<evidence type="ECO:0000256" key="7">
    <source>
        <dbReference type="ARBA" id="ARBA00023291"/>
    </source>
</evidence>
<dbReference type="Proteomes" id="UP000657385">
    <property type="component" value="Unassembled WGS sequence"/>
</dbReference>
<dbReference type="Gene3D" id="3.30.70.20">
    <property type="match status" value="1"/>
</dbReference>
<comment type="cofactor">
    <cofactor evidence="1">
        <name>[3Fe-4S] cluster</name>
        <dbReference type="ChEBI" id="CHEBI:21137"/>
    </cofactor>
</comment>
<keyword evidence="7" id="KW-0003">3Fe-4S</keyword>
<evidence type="ECO:0000256" key="1">
    <source>
        <dbReference type="ARBA" id="ARBA00001927"/>
    </source>
</evidence>
<evidence type="ECO:0000256" key="2">
    <source>
        <dbReference type="ARBA" id="ARBA00022448"/>
    </source>
</evidence>